<evidence type="ECO:0000256" key="3">
    <source>
        <dbReference type="ARBA" id="ARBA00008895"/>
    </source>
</evidence>
<dbReference type="InterPro" id="IPR029052">
    <property type="entry name" value="Metallo-depent_PP-like"/>
</dbReference>
<keyword evidence="6" id="KW-0337">GPI-anchor biosynthesis</keyword>
<evidence type="ECO:0000256" key="11">
    <source>
        <dbReference type="ARBA" id="ARBA00022989"/>
    </source>
</evidence>
<evidence type="ECO:0000313" key="18">
    <source>
        <dbReference type="EMBL" id="KAJ8279584.1"/>
    </source>
</evidence>
<evidence type="ECO:0000256" key="15">
    <source>
        <dbReference type="ARBA" id="ARBA00093373"/>
    </source>
</evidence>
<evidence type="ECO:0000256" key="7">
    <source>
        <dbReference type="ARBA" id="ARBA00022692"/>
    </source>
</evidence>
<keyword evidence="12 16" id="KW-0472">Membrane</keyword>
<dbReference type="Pfam" id="PF00149">
    <property type="entry name" value="Metallophos"/>
    <property type="match status" value="1"/>
</dbReference>
<accession>A0A9Q1DSZ7</accession>
<keyword evidence="11 16" id="KW-1133">Transmembrane helix</keyword>
<evidence type="ECO:0000256" key="4">
    <source>
        <dbReference type="ARBA" id="ARBA00017804"/>
    </source>
</evidence>
<keyword evidence="5" id="KW-0813">Transport</keyword>
<feature type="domain" description="Calcineurin-like phosphoesterase" evidence="17">
    <location>
        <begin position="22"/>
        <end position="259"/>
    </location>
</feature>
<keyword evidence="10" id="KW-0931">ER-Golgi transport</keyword>
<evidence type="ECO:0000256" key="16">
    <source>
        <dbReference type="SAM" id="Phobius"/>
    </source>
</evidence>
<dbReference type="OrthoDB" id="9984693at2759"/>
<keyword evidence="13" id="KW-0464">Manganese</keyword>
<dbReference type="Gene3D" id="3.60.21.10">
    <property type="match status" value="1"/>
</dbReference>
<protein>
    <recommendedName>
        <fullName evidence="4">Metallophosphoesterase 1</fullName>
    </recommendedName>
    <alternativeName>
        <fullName evidence="14">Post-GPI attachment to proteins factor 5</fullName>
    </alternativeName>
</protein>
<dbReference type="InterPro" id="IPR033308">
    <property type="entry name" value="PGAP5/Cdc1/Ted1"/>
</dbReference>
<evidence type="ECO:0000256" key="8">
    <source>
        <dbReference type="ARBA" id="ARBA00022723"/>
    </source>
</evidence>
<feature type="transmembrane region" description="Helical" evidence="16">
    <location>
        <begin position="311"/>
        <end position="332"/>
    </location>
</feature>
<sequence length="336" mass="38674">MCSWPETKHVERGEGVPTLNALFLSDTHLLGAISGHWFDKLRREWQMERAFQTALSLLQPEVVFILGDVFDEGKCSSAKQDWEDDVRRFQWIFRHPNDTELIVLIGNHDVGFHFEMNWEKLQRFEKVFNANSARIITRKRVNFLLVNSVAMDGDGCPICDAVENELFRLSEALNCSKRSKPRKKHCSDTPPFSSTPPIILQHYPLYRTSDVNCTGHDAAPPEKRHLQFTEQYDVLSQAASHKLLWWFQPWLILSGHTHSGCEVIHWDKYLEISVPSFSWRNRNDPSFILGTFSSANFLLSKCFLPEESSVIAIYCASGMAVPLLVLLHFYLFKGSL</sequence>
<comment type="caution">
    <text evidence="18">The sequence shown here is derived from an EMBL/GenBank/DDBJ whole genome shotgun (WGS) entry which is preliminary data.</text>
</comment>
<dbReference type="GO" id="GO:0006506">
    <property type="term" value="P:GPI anchor biosynthetic process"/>
    <property type="evidence" value="ECO:0007669"/>
    <property type="project" value="UniProtKB-KW"/>
</dbReference>
<evidence type="ECO:0000256" key="2">
    <source>
        <dbReference type="ARBA" id="ARBA00004457"/>
    </source>
</evidence>
<reference evidence="18" key="1">
    <citation type="journal article" date="2023" name="Science">
        <title>Genome structures resolve the early diversification of teleost fishes.</title>
        <authorList>
            <person name="Parey E."/>
            <person name="Louis A."/>
            <person name="Montfort J."/>
            <person name="Bouchez O."/>
            <person name="Roques C."/>
            <person name="Iampietro C."/>
            <person name="Lluch J."/>
            <person name="Castinel A."/>
            <person name="Donnadieu C."/>
            <person name="Desvignes T."/>
            <person name="Floi Bucao C."/>
            <person name="Jouanno E."/>
            <person name="Wen M."/>
            <person name="Mejri S."/>
            <person name="Dirks R."/>
            <person name="Jansen H."/>
            <person name="Henkel C."/>
            <person name="Chen W.J."/>
            <person name="Zahm M."/>
            <person name="Cabau C."/>
            <person name="Klopp C."/>
            <person name="Thompson A.W."/>
            <person name="Robinson-Rechavi M."/>
            <person name="Braasch I."/>
            <person name="Lecointre G."/>
            <person name="Bobe J."/>
            <person name="Postlethwait J.H."/>
            <person name="Berthelot C."/>
            <person name="Roest Crollius H."/>
            <person name="Guiguen Y."/>
        </authorList>
    </citation>
    <scope>NUCLEOTIDE SEQUENCE</scope>
    <source>
        <strain evidence="18">Concon-B</strain>
    </source>
</reference>
<dbReference type="PANTHER" id="PTHR13315:SF0">
    <property type="entry name" value="METALLOPHOSPHOESTERASE 1"/>
    <property type="match status" value="1"/>
</dbReference>
<evidence type="ECO:0000256" key="14">
    <source>
        <dbReference type="ARBA" id="ARBA00032172"/>
    </source>
</evidence>
<dbReference type="InterPro" id="IPR004843">
    <property type="entry name" value="Calcineurin-like_PHP"/>
</dbReference>
<dbReference type="GO" id="GO:0006888">
    <property type="term" value="P:endoplasmic reticulum to Golgi vesicle-mediated transport"/>
    <property type="evidence" value="ECO:0007669"/>
    <property type="project" value="InterPro"/>
</dbReference>
<dbReference type="PANTHER" id="PTHR13315">
    <property type="entry name" value="METALLO PHOSPHOESTERASE RELATED"/>
    <property type="match status" value="1"/>
</dbReference>
<gene>
    <name evidence="18" type="ORF">COCON_G00066500</name>
</gene>
<dbReference type="GO" id="GO:0012505">
    <property type="term" value="C:endomembrane system"/>
    <property type="evidence" value="ECO:0007669"/>
    <property type="project" value="UniProtKB-ARBA"/>
</dbReference>
<keyword evidence="19" id="KW-1185">Reference proteome</keyword>
<dbReference type="GO" id="GO:0008081">
    <property type="term" value="F:phosphoric diester hydrolase activity"/>
    <property type="evidence" value="ECO:0007669"/>
    <property type="project" value="InterPro"/>
</dbReference>
<evidence type="ECO:0000256" key="9">
    <source>
        <dbReference type="ARBA" id="ARBA00022801"/>
    </source>
</evidence>
<dbReference type="FunFam" id="3.60.21.10:FF:000022">
    <property type="entry name" value="Putative metallophosphoesterase 1"/>
    <property type="match status" value="1"/>
</dbReference>
<evidence type="ECO:0000256" key="1">
    <source>
        <dbReference type="ARBA" id="ARBA00001936"/>
    </source>
</evidence>
<evidence type="ECO:0000259" key="17">
    <source>
        <dbReference type="Pfam" id="PF00149"/>
    </source>
</evidence>
<dbReference type="AlphaFoldDB" id="A0A9Q1DSZ7"/>
<dbReference type="Proteomes" id="UP001152803">
    <property type="component" value="Unassembled WGS sequence"/>
</dbReference>
<organism evidence="18 19">
    <name type="scientific">Conger conger</name>
    <name type="common">Conger eel</name>
    <name type="synonym">Muraena conger</name>
    <dbReference type="NCBI Taxonomy" id="82655"/>
    <lineage>
        <taxon>Eukaryota</taxon>
        <taxon>Metazoa</taxon>
        <taxon>Chordata</taxon>
        <taxon>Craniata</taxon>
        <taxon>Vertebrata</taxon>
        <taxon>Euteleostomi</taxon>
        <taxon>Actinopterygii</taxon>
        <taxon>Neopterygii</taxon>
        <taxon>Teleostei</taxon>
        <taxon>Anguilliformes</taxon>
        <taxon>Congridae</taxon>
        <taxon>Conger</taxon>
    </lineage>
</organism>
<dbReference type="CDD" id="cd08165">
    <property type="entry name" value="MPP_MPPE1"/>
    <property type="match status" value="1"/>
</dbReference>
<comment type="cofactor">
    <cofactor evidence="1">
        <name>Mn(2+)</name>
        <dbReference type="ChEBI" id="CHEBI:29035"/>
    </cofactor>
</comment>
<evidence type="ECO:0000256" key="10">
    <source>
        <dbReference type="ARBA" id="ARBA00022892"/>
    </source>
</evidence>
<dbReference type="SUPFAM" id="SSF56300">
    <property type="entry name" value="Metallo-dependent phosphatases"/>
    <property type="match status" value="1"/>
</dbReference>
<proteinExistence type="inferred from homology"/>
<keyword evidence="7 16" id="KW-0812">Transmembrane</keyword>
<dbReference type="GO" id="GO:0033116">
    <property type="term" value="C:endoplasmic reticulum-Golgi intermediate compartment membrane"/>
    <property type="evidence" value="ECO:0007669"/>
    <property type="project" value="UniProtKB-SubCell"/>
</dbReference>
<dbReference type="InterPro" id="IPR039541">
    <property type="entry name" value="MPP_MPPE1"/>
</dbReference>
<dbReference type="GO" id="GO:0046872">
    <property type="term" value="F:metal ion binding"/>
    <property type="evidence" value="ECO:0007669"/>
    <property type="project" value="UniProtKB-KW"/>
</dbReference>
<comment type="similarity">
    <text evidence="3">Belongs to the metallophosphoesterase superfamily. MPPE1 family.</text>
</comment>
<evidence type="ECO:0000256" key="13">
    <source>
        <dbReference type="ARBA" id="ARBA00023211"/>
    </source>
</evidence>
<evidence type="ECO:0000256" key="6">
    <source>
        <dbReference type="ARBA" id="ARBA00022502"/>
    </source>
</evidence>
<evidence type="ECO:0000256" key="12">
    <source>
        <dbReference type="ARBA" id="ARBA00023136"/>
    </source>
</evidence>
<keyword evidence="8" id="KW-0479">Metal-binding</keyword>
<keyword evidence="9" id="KW-0378">Hydrolase</keyword>
<dbReference type="EMBL" id="JAFJMO010000004">
    <property type="protein sequence ID" value="KAJ8279584.1"/>
    <property type="molecule type" value="Genomic_DNA"/>
</dbReference>
<comment type="function">
    <text evidence="15">Metallophosphoesterase that catalyzes the removal of a side-chain ethanolamine-phosphate (EtNP) from the second mannose of the GPI-anchor protein intermediate. Participates in the glycan remodeling steps of GPI-anchor maturation to allow an efficient transport of GPI-anchor proteins from the endoplasmic reticulum to the Golgi.</text>
</comment>
<evidence type="ECO:0000313" key="19">
    <source>
        <dbReference type="Proteomes" id="UP001152803"/>
    </source>
</evidence>
<comment type="subcellular location">
    <subcellularLocation>
        <location evidence="2">Endoplasmic reticulum-Golgi intermediate compartment membrane</location>
        <topology evidence="2">Multi-pass membrane protein</topology>
    </subcellularLocation>
</comment>
<evidence type="ECO:0000256" key="5">
    <source>
        <dbReference type="ARBA" id="ARBA00022448"/>
    </source>
</evidence>
<name>A0A9Q1DSZ7_CONCO</name>